<evidence type="ECO:0000256" key="4">
    <source>
        <dbReference type="ARBA" id="ARBA00023125"/>
    </source>
</evidence>
<dbReference type="InterPro" id="IPR002205">
    <property type="entry name" value="Topo_IIA_dom_A"/>
</dbReference>
<dbReference type="GO" id="GO:0006265">
    <property type="term" value="P:DNA topological change"/>
    <property type="evidence" value="ECO:0007669"/>
    <property type="project" value="UniProtKB-UniRule"/>
</dbReference>
<dbReference type="GO" id="GO:0009330">
    <property type="term" value="C:DNA topoisomerase type II (double strand cut, ATP-hydrolyzing) complex"/>
    <property type="evidence" value="ECO:0007669"/>
    <property type="project" value="TreeGrafter"/>
</dbReference>
<dbReference type="GO" id="GO:0003918">
    <property type="term" value="F:DNA topoisomerase type II (double strand cut, ATP-hydrolyzing) activity"/>
    <property type="evidence" value="ECO:0007669"/>
    <property type="project" value="UniProtKB-EC"/>
</dbReference>
<evidence type="ECO:0000256" key="6">
    <source>
        <dbReference type="PROSITE-ProRule" id="PRU01384"/>
    </source>
</evidence>
<dbReference type="Pfam" id="PF00521">
    <property type="entry name" value="DNA_topoisoIV"/>
    <property type="match status" value="1"/>
</dbReference>
<dbReference type="GO" id="GO:0003677">
    <property type="term" value="F:DNA binding"/>
    <property type="evidence" value="ECO:0007669"/>
    <property type="project" value="UniProtKB-UniRule"/>
</dbReference>
<dbReference type="SUPFAM" id="SSF56719">
    <property type="entry name" value="Type II DNA topoisomerase"/>
    <property type="match status" value="1"/>
</dbReference>
<feature type="active site" description="O-(5'-phospho-DNA)-tyrosine intermediate" evidence="6">
    <location>
        <position position="124"/>
    </location>
</feature>
<comment type="caution">
    <text evidence="8">The sequence shown here is derived from an EMBL/GenBank/DDBJ whole genome shotgun (WGS) entry which is preliminary data.</text>
</comment>
<protein>
    <submittedName>
        <fullName evidence="8">DNA gyrase subunit A</fullName>
    </submittedName>
</protein>
<accession>A0A2N1PGZ1</accession>
<dbReference type="InterPro" id="IPR050220">
    <property type="entry name" value="Type_II_DNA_Topoisomerases"/>
</dbReference>
<evidence type="ECO:0000313" key="9">
    <source>
        <dbReference type="Proteomes" id="UP000233256"/>
    </source>
</evidence>
<dbReference type="GO" id="GO:0005737">
    <property type="term" value="C:cytoplasm"/>
    <property type="evidence" value="ECO:0007669"/>
    <property type="project" value="TreeGrafter"/>
</dbReference>
<comment type="similarity">
    <text evidence="2">Belongs to the type II topoisomerase GyrA/ParC subunit family.</text>
</comment>
<dbReference type="Gene3D" id="3.90.199.10">
    <property type="entry name" value="Topoisomerase II, domain 5"/>
    <property type="match status" value="1"/>
</dbReference>
<dbReference type="PANTHER" id="PTHR43493">
    <property type="entry name" value="DNA GYRASE/TOPOISOMERASE SUBUNIT A"/>
    <property type="match status" value="1"/>
</dbReference>
<keyword evidence="5 6" id="KW-0413">Isomerase</keyword>
<dbReference type="InterPro" id="IPR013758">
    <property type="entry name" value="Topo_IIA_A/C_ab"/>
</dbReference>
<dbReference type="Proteomes" id="UP000233256">
    <property type="component" value="Unassembled WGS sequence"/>
</dbReference>
<keyword evidence="3 6" id="KW-0799">Topoisomerase</keyword>
<name>A0A2N1PGZ1_9BACT</name>
<evidence type="ECO:0000256" key="1">
    <source>
        <dbReference type="ARBA" id="ARBA00000185"/>
    </source>
</evidence>
<evidence type="ECO:0000256" key="3">
    <source>
        <dbReference type="ARBA" id="ARBA00023029"/>
    </source>
</evidence>
<dbReference type="Gene3D" id="3.30.1360.40">
    <property type="match status" value="1"/>
</dbReference>
<feature type="domain" description="Topo IIA-type catalytic" evidence="7">
    <location>
        <begin position="36"/>
        <end position="290"/>
    </location>
</feature>
<reference evidence="8 9" key="1">
    <citation type="journal article" date="2017" name="ISME J.">
        <title>Potential for microbial H2 and metal transformations associated with novel bacteria and archaea in deep terrestrial subsurface sediments.</title>
        <authorList>
            <person name="Hernsdorf A.W."/>
            <person name="Amano Y."/>
            <person name="Miyakawa K."/>
            <person name="Ise K."/>
            <person name="Suzuki Y."/>
            <person name="Anantharaman K."/>
            <person name="Probst A."/>
            <person name="Burstein D."/>
            <person name="Thomas B.C."/>
            <person name="Banfield J.F."/>
        </authorList>
    </citation>
    <scope>NUCLEOTIDE SEQUENCE [LARGE SCALE GENOMIC DNA]</scope>
    <source>
        <strain evidence="8">HGW-Wallbacteria-1</strain>
    </source>
</reference>
<dbReference type="PROSITE" id="PS52040">
    <property type="entry name" value="TOPO_IIA"/>
    <property type="match status" value="1"/>
</dbReference>
<comment type="catalytic activity">
    <reaction evidence="1 6">
        <text>ATP-dependent breakage, passage and rejoining of double-stranded DNA.</text>
        <dbReference type="EC" id="5.6.2.2"/>
    </reaction>
</comment>
<feature type="non-terminal residue" evidence="8">
    <location>
        <position position="290"/>
    </location>
</feature>
<dbReference type="FunFam" id="3.90.199.10:FF:000001">
    <property type="entry name" value="DNA gyrase subunit A"/>
    <property type="match status" value="1"/>
</dbReference>
<dbReference type="EMBL" id="PGXC01000129">
    <property type="protein sequence ID" value="PKK87592.1"/>
    <property type="molecule type" value="Genomic_DNA"/>
</dbReference>
<keyword evidence="4 6" id="KW-0238">DNA-binding</keyword>
<evidence type="ECO:0000259" key="7">
    <source>
        <dbReference type="PROSITE" id="PS52040"/>
    </source>
</evidence>
<organism evidence="8 9">
    <name type="scientific">Candidatus Wallbacteria bacterium HGW-Wallbacteria-1</name>
    <dbReference type="NCBI Taxonomy" id="2013854"/>
    <lineage>
        <taxon>Bacteria</taxon>
        <taxon>Candidatus Walliibacteriota</taxon>
    </lineage>
</organism>
<dbReference type="GO" id="GO:0005524">
    <property type="term" value="F:ATP binding"/>
    <property type="evidence" value="ECO:0007669"/>
    <property type="project" value="InterPro"/>
</dbReference>
<dbReference type="CDD" id="cd00187">
    <property type="entry name" value="TOP4c"/>
    <property type="match status" value="1"/>
</dbReference>
<sequence>MDEIIEFDRIKSINIEEEMKTSYIDYAMSVIIGRALPDVRDGLKPVHRRIIYAMSQLGLTPDKTFRKSARIVGDVLGKYHPHGDSSVYDAMVRMAQEWSIRYLIVNGQGNFGSVDGDSAAAMRYTEAKMGKIAAELLRDINKETVDFVPNFDESETEPSVLPSKYPNLLVNGSSGIAVGMATNIPPHNLGEIIDGTVAFIDDPEITIDELMKHVKGPDFPTAGIILGKSGIKSAYRTGRGRIKVRGKVDVVTTKKGKKQIVITEIPYMVNKSKLVEKIAELVKEKKIEGI</sequence>
<dbReference type="InterPro" id="IPR013760">
    <property type="entry name" value="Topo_IIA-like_dom_sf"/>
</dbReference>
<evidence type="ECO:0000313" key="8">
    <source>
        <dbReference type="EMBL" id="PKK87592.1"/>
    </source>
</evidence>
<evidence type="ECO:0000256" key="2">
    <source>
        <dbReference type="ARBA" id="ARBA00008263"/>
    </source>
</evidence>
<proteinExistence type="inferred from homology"/>
<evidence type="ECO:0000256" key="5">
    <source>
        <dbReference type="ARBA" id="ARBA00023235"/>
    </source>
</evidence>
<gene>
    <name evidence="8" type="ORF">CVV64_21845</name>
</gene>
<dbReference type="SMART" id="SM00434">
    <property type="entry name" value="TOP4c"/>
    <property type="match status" value="1"/>
</dbReference>
<dbReference type="AlphaFoldDB" id="A0A2N1PGZ1"/>
<dbReference type="PANTHER" id="PTHR43493:SF5">
    <property type="entry name" value="DNA GYRASE SUBUNIT A, CHLOROPLASTIC_MITOCHONDRIAL"/>
    <property type="match status" value="1"/>
</dbReference>